<proteinExistence type="evidence at transcript level"/>
<dbReference type="GO" id="GO:0005776">
    <property type="term" value="C:autophagosome"/>
    <property type="evidence" value="ECO:0007669"/>
    <property type="project" value="TreeGrafter"/>
</dbReference>
<evidence type="ECO:0000256" key="3">
    <source>
        <dbReference type="ARBA" id="ARBA00022499"/>
    </source>
</evidence>
<dbReference type="Pfam" id="PF20637">
    <property type="entry name" value="ATG5_HBR"/>
    <property type="match status" value="1"/>
</dbReference>
<dbReference type="GO" id="GO:0034045">
    <property type="term" value="C:phagophore assembly site membrane"/>
    <property type="evidence" value="ECO:0007669"/>
    <property type="project" value="UniProtKB-SubCell"/>
</dbReference>
<dbReference type="GO" id="GO:0019776">
    <property type="term" value="F:Atg8-family ligase activity"/>
    <property type="evidence" value="ECO:0007669"/>
    <property type="project" value="TreeGrafter"/>
</dbReference>
<dbReference type="InterPro" id="IPR048940">
    <property type="entry name" value="ATG5_HBR"/>
</dbReference>
<dbReference type="GO" id="GO:0034274">
    <property type="term" value="C:Atg12-Atg5-Atg16 complex"/>
    <property type="evidence" value="ECO:0007669"/>
    <property type="project" value="TreeGrafter"/>
</dbReference>
<name>A0A6A7FTN3_9CRUS</name>
<evidence type="ECO:0000256" key="1">
    <source>
        <dbReference type="ARBA" id="ARBA00004623"/>
    </source>
</evidence>
<dbReference type="GO" id="GO:0034727">
    <property type="term" value="P:piecemeal microautophagy of the nucleus"/>
    <property type="evidence" value="ECO:0007669"/>
    <property type="project" value="TreeGrafter"/>
</dbReference>
<dbReference type="GO" id="GO:0044233">
    <property type="term" value="C:mitochondria-associated endoplasmic reticulum membrane contact site"/>
    <property type="evidence" value="ECO:0007669"/>
    <property type="project" value="TreeGrafter"/>
</dbReference>
<accession>A0A6A7FTN3</accession>
<feature type="domain" description="Autophagy protein ATG5 UblB" evidence="7">
    <location>
        <begin position="184"/>
        <end position="270"/>
    </location>
</feature>
<organism evidence="10">
    <name type="scientific">Hirondellea gigas</name>
    <dbReference type="NCBI Taxonomy" id="1518452"/>
    <lineage>
        <taxon>Eukaryota</taxon>
        <taxon>Metazoa</taxon>
        <taxon>Ecdysozoa</taxon>
        <taxon>Arthropoda</taxon>
        <taxon>Crustacea</taxon>
        <taxon>Multicrustacea</taxon>
        <taxon>Malacostraca</taxon>
        <taxon>Eumalacostraca</taxon>
        <taxon>Peracarida</taxon>
        <taxon>Amphipoda</taxon>
        <taxon>Amphilochidea</taxon>
        <taxon>Lysianassida</taxon>
        <taxon>Lysianassidira</taxon>
        <taxon>Lysianassoidea</taxon>
        <taxon>Lysianassidae</taxon>
        <taxon>Hirondellea</taxon>
    </lineage>
</organism>
<dbReference type="AlphaFoldDB" id="A0A6A7FTN3"/>
<dbReference type="Gene3D" id="3.10.20.620">
    <property type="match status" value="1"/>
</dbReference>
<comment type="subcellular location">
    <subcellularLocation>
        <location evidence="1 6">Preautophagosomal structure membrane</location>
        <topology evidence="1 6">Peripheral membrane protein</topology>
    </subcellularLocation>
</comment>
<dbReference type="InterPro" id="IPR042527">
    <property type="entry name" value="Atg5_UblA_dom_sf"/>
</dbReference>
<evidence type="ECO:0000259" key="7">
    <source>
        <dbReference type="Pfam" id="PF04106"/>
    </source>
</evidence>
<dbReference type="InterPro" id="IPR048939">
    <property type="entry name" value="ATG5_UblA"/>
</dbReference>
<comment type="similarity">
    <text evidence="2 6">Belongs to the ATG5 family.</text>
</comment>
<evidence type="ECO:0000256" key="4">
    <source>
        <dbReference type="ARBA" id="ARBA00022843"/>
    </source>
</evidence>
<keyword evidence="5 6" id="KW-0072">Autophagy</keyword>
<evidence type="ECO:0000259" key="8">
    <source>
        <dbReference type="Pfam" id="PF20637"/>
    </source>
</evidence>
<dbReference type="Gene3D" id="1.10.246.190">
    <property type="entry name" value="Autophagy protein Apg5, helix rich domain"/>
    <property type="match status" value="1"/>
</dbReference>
<keyword evidence="4 6" id="KW-0832">Ubl conjugation</keyword>
<dbReference type="Pfam" id="PF20638">
    <property type="entry name" value="ATG5_UblA"/>
    <property type="match status" value="1"/>
</dbReference>
<keyword evidence="6" id="KW-0472">Membrane</keyword>
<dbReference type="InterPro" id="IPR042526">
    <property type="entry name" value="Atg5_HR"/>
</dbReference>
<dbReference type="GO" id="GO:0006995">
    <property type="term" value="P:cellular response to nitrogen starvation"/>
    <property type="evidence" value="ECO:0007669"/>
    <property type="project" value="TreeGrafter"/>
</dbReference>
<feature type="domain" description="Autophagy protein ATG5 UblA" evidence="9">
    <location>
        <begin position="11"/>
        <end position="106"/>
    </location>
</feature>
<evidence type="ECO:0000256" key="6">
    <source>
        <dbReference type="RuleBase" id="RU361202"/>
    </source>
</evidence>
<comment type="function">
    <text evidence="6">Involved in autophagic vesicle formation.</text>
</comment>
<dbReference type="GO" id="GO:0007033">
    <property type="term" value="P:vacuole organization"/>
    <property type="evidence" value="ECO:0007669"/>
    <property type="project" value="UniProtKB-ARBA"/>
</dbReference>
<dbReference type="InterPro" id="IPR048318">
    <property type="entry name" value="ATG5_UblB"/>
</dbReference>
<evidence type="ECO:0000259" key="9">
    <source>
        <dbReference type="Pfam" id="PF20638"/>
    </source>
</evidence>
<dbReference type="Pfam" id="PF04106">
    <property type="entry name" value="ATG5_UblB"/>
    <property type="match status" value="1"/>
</dbReference>
<dbReference type="EMBL" id="IACT01002276">
    <property type="protein sequence ID" value="LAC21563.1"/>
    <property type="molecule type" value="mRNA"/>
</dbReference>
<dbReference type="Gene3D" id="3.10.20.90">
    <property type="entry name" value="Phosphatidylinositol 3-kinase Catalytic Subunit, Chain A, domain 1"/>
    <property type="match status" value="1"/>
</dbReference>
<protein>
    <recommendedName>
        <fullName evidence="6">Autophagy protein 5</fullName>
    </recommendedName>
</protein>
<feature type="domain" description="Autophagy protein ATG5 alpha-helical bundle region" evidence="8">
    <location>
        <begin position="120"/>
        <end position="175"/>
    </location>
</feature>
<comment type="subunit">
    <text evidence="6">Conjugated with ATG12.</text>
</comment>
<dbReference type="GO" id="GO:0061908">
    <property type="term" value="C:phagophore"/>
    <property type="evidence" value="ECO:0007669"/>
    <property type="project" value="TreeGrafter"/>
</dbReference>
<evidence type="ECO:0000256" key="2">
    <source>
        <dbReference type="ARBA" id="ARBA00006910"/>
    </source>
</evidence>
<dbReference type="PANTHER" id="PTHR13040">
    <property type="entry name" value="AUTOPHAGY PROTEIN 5"/>
    <property type="match status" value="1"/>
</dbReference>
<sequence>MAEDREILSKVWEGRVPACITLAVDDLIIGENLEPQYLMLPRISYFTVALDKVQKSFQKYISPDLKNNEFWIDYKGTPLKMQFPIGVLCDMHNRESETPWNLTLHFSSLPSQLLSFPTRESIESQFLSYVKEADALKHRGKVLQTLGMKDRKQLWQGLITDKFSQFLGINQKLMDSSGSMAFRNIPFRLHGLPAPTDSSVLLPAVMRLQKPFTDDNQPLLLSHLIEDTLADLIKPDDVLVVQGVVLPRDTPLLWMSQHLSCPDNFLHFCVRRPAFDAAAAAVTVN</sequence>
<evidence type="ECO:0000313" key="10">
    <source>
        <dbReference type="EMBL" id="LAC21563.1"/>
    </source>
</evidence>
<dbReference type="PANTHER" id="PTHR13040:SF2">
    <property type="entry name" value="AUTOPHAGY PROTEIN 5"/>
    <property type="match status" value="1"/>
</dbReference>
<keyword evidence="3 6" id="KW-1017">Isopeptide bond</keyword>
<dbReference type="InterPro" id="IPR007239">
    <property type="entry name" value="Atg5"/>
</dbReference>
<dbReference type="GO" id="GO:0000422">
    <property type="term" value="P:autophagy of mitochondrion"/>
    <property type="evidence" value="ECO:0007669"/>
    <property type="project" value="TreeGrafter"/>
</dbReference>
<evidence type="ECO:0000256" key="5">
    <source>
        <dbReference type="ARBA" id="ARBA00023006"/>
    </source>
</evidence>
<reference evidence="10" key="1">
    <citation type="submission" date="2017-11" db="EMBL/GenBank/DDBJ databases">
        <title>The sensing device of the deep-sea amphipod.</title>
        <authorList>
            <person name="Kobayashi H."/>
            <person name="Nagahama T."/>
            <person name="Arai W."/>
            <person name="Sasagawa Y."/>
            <person name="Umeda M."/>
            <person name="Hayashi T."/>
            <person name="Nikaido I."/>
            <person name="Watanabe H."/>
            <person name="Oguri K."/>
            <person name="Kitazato H."/>
            <person name="Fujioka K."/>
            <person name="Kido Y."/>
            <person name="Takami H."/>
        </authorList>
    </citation>
    <scope>NUCLEOTIDE SEQUENCE</scope>
    <source>
        <tissue evidence="10">Whole body</tissue>
    </source>
</reference>